<feature type="transmembrane region" description="Helical" evidence="9">
    <location>
        <begin position="487"/>
        <end position="508"/>
    </location>
</feature>
<evidence type="ECO:0000256" key="1">
    <source>
        <dbReference type="ARBA" id="ARBA00004651"/>
    </source>
</evidence>
<dbReference type="AlphaFoldDB" id="A0A4R7ZCE6"/>
<evidence type="ECO:0000256" key="5">
    <source>
        <dbReference type="ARBA" id="ARBA00022692"/>
    </source>
</evidence>
<dbReference type="PANTHER" id="PTHR30614">
    <property type="entry name" value="MEMBRANE COMPONENT OF AMINO ACID ABC TRANSPORTER"/>
    <property type="match status" value="1"/>
</dbReference>
<dbReference type="InterPro" id="IPR000515">
    <property type="entry name" value="MetI-like"/>
</dbReference>
<keyword evidence="3 9" id="KW-0813">Transport</keyword>
<evidence type="ECO:0000256" key="2">
    <source>
        <dbReference type="ARBA" id="ARBA00010072"/>
    </source>
</evidence>
<evidence type="ECO:0000256" key="7">
    <source>
        <dbReference type="ARBA" id="ARBA00022989"/>
    </source>
</evidence>
<dbReference type="Proteomes" id="UP000294743">
    <property type="component" value="Unassembled WGS sequence"/>
</dbReference>
<dbReference type="PROSITE" id="PS51257">
    <property type="entry name" value="PROKAR_LIPOPROTEIN"/>
    <property type="match status" value="1"/>
</dbReference>
<proteinExistence type="inferred from homology"/>
<feature type="transmembrane region" description="Helical" evidence="9">
    <location>
        <begin position="301"/>
        <end position="328"/>
    </location>
</feature>
<comment type="subcellular location">
    <subcellularLocation>
        <location evidence="1 9">Cell membrane</location>
        <topology evidence="1 9">Multi-pass membrane protein</topology>
    </subcellularLocation>
</comment>
<feature type="transmembrane region" description="Helical" evidence="9">
    <location>
        <begin position="460"/>
        <end position="481"/>
    </location>
</feature>
<comment type="caution">
    <text evidence="12">The sequence shown here is derived from an EMBL/GenBank/DDBJ whole genome shotgun (WGS) entry which is preliminary data.</text>
</comment>
<dbReference type="NCBIfam" id="TIGR01726">
    <property type="entry name" value="HEQRo_perm_3TM"/>
    <property type="match status" value="1"/>
</dbReference>
<keyword evidence="8 9" id="KW-0472">Membrane</keyword>
<feature type="chain" id="PRO_5038764435" evidence="10">
    <location>
        <begin position="26"/>
        <end position="522"/>
    </location>
</feature>
<dbReference type="SUPFAM" id="SSF53850">
    <property type="entry name" value="Periplasmic binding protein-like II"/>
    <property type="match status" value="1"/>
</dbReference>
<evidence type="ECO:0000256" key="4">
    <source>
        <dbReference type="ARBA" id="ARBA00022475"/>
    </source>
</evidence>
<comment type="similarity">
    <text evidence="2">Belongs to the binding-protein-dependent transport system permease family. HisMQ subfamily.</text>
</comment>
<evidence type="ECO:0000256" key="3">
    <source>
        <dbReference type="ARBA" id="ARBA00022448"/>
    </source>
</evidence>
<keyword evidence="7 9" id="KW-1133">Transmembrane helix</keyword>
<name>A0A4R7ZCE6_9FIRM</name>
<organism evidence="12 13">
    <name type="scientific">Breznakia blatticola</name>
    <dbReference type="NCBI Taxonomy" id="1754012"/>
    <lineage>
        <taxon>Bacteria</taxon>
        <taxon>Bacillati</taxon>
        <taxon>Bacillota</taxon>
        <taxon>Erysipelotrichia</taxon>
        <taxon>Erysipelotrichales</taxon>
        <taxon>Erysipelotrichaceae</taxon>
        <taxon>Breznakia</taxon>
    </lineage>
</organism>
<feature type="signal peptide" evidence="10">
    <location>
        <begin position="1"/>
        <end position="25"/>
    </location>
</feature>
<dbReference type="GO" id="GO:0022857">
    <property type="term" value="F:transmembrane transporter activity"/>
    <property type="evidence" value="ECO:0007669"/>
    <property type="project" value="InterPro"/>
</dbReference>
<keyword evidence="5 9" id="KW-0812">Transmembrane</keyword>
<dbReference type="Pfam" id="PF00497">
    <property type="entry name" value="SBP_bac_3"/>
    <property type="match status" value="1"/>
</dbReference>
<protein>
    <submittedName>
        <fullName evidence="12">Amino acid ABC transporter substrate-binding protein (PAAT family) /amino acid ABC transporter membrane protein (PAAT family)</fullName>
    </submittedName>
</protein>
<evidence type="ECO:0000313" key="13">
    <source>
        <dbReference type="Proteomes" id="UP000294743"/>
    </source>
</evidence>
<keyword evidence="10" id="KW-0732">Signal</keyword>
<dbReference type="GO" id="GO:0043190">
    <property type="term" value="C:ATP-binding cassette (ABC) transporter complex"/>
    <property type="evidence" value="ECO:0007669"/>
    <property type="project" value="InterPro"/>
</dbReference>
<dbReference type="PROSITE" id="PS50928">
    <property type="entry name" value="ABC_TM1"/>
    <property type="match status" value="1"/>
</dbReference>
<accession>A0A4R7ZCE6</accession>
<dbReference type="InterPro" id="IPR010065">
    <property type="entry name" value="AA_ABC_transptr_permease_3TM"/>
</dbReference>
<dbReference type="SUPFAM" id="SSF161098">
    <property type="entry name" value="MetI-like"/>
    <property type="match status" value="1"/>
</dbReference>
<dbReference type="Gene3D" id="1.10.3720.10">
    <property type="entry name" value="MetI-like"/>
    <property type="match status" value="1"/>
</dbReference>
<evidence type="ECO:0000256" key="8">
    <source>
        <dbReference type="ARBA" id="ARBA00023136"/>
    </source>
</evidence>
<keyword evidence="6" id="KW-0029">Amino-acid transport</keyword>
<dbReference type="GO" id="GO:0006865">
    <property type="term" value="P:amino acid transport"/>
    <property type="evidence" value="ECO:0007669"/>
    <property type="project" value="UniProtKB-KW"/>
</dbReference>
<sequence length="522" mass="57618">MKKLRLGFLCLFALAMLVGCQEQKARVNDENTFVVGMECNYTPFNWQTMNATDTSVSIGGAGYCDGYDVMIAQNIADKLGQEIEIKKLSWEGLLPALESGEIDAIIAGMTADETREKGIDFTTPYYESEMVMITRGDGEEASYDDIQQFGGKNIIGQKSTNYDTVIDQIENVQHATPKATYPEMVVALQKHEVDGITAELPVAQGVVASNPDLTIVHFAEDKGFDIDTSVSIGLKEGSRGAEFYEKVQKALDEISDEQRVGYMESARKNQPETGEPTDGIAIKDQGFFAKVTNIAKEYWPLFAYGVQITLILAFVGTLFGLLIGLLLGTLRSFTVEESDSLLVKICKKISHAFVGFYVWVLRGTPMMVQAFFLYYLLKPILQWTPLTAGMIIISVNTGAYMAEIIRSGIQSIDKGQTEGARSIGMTNLQTMMFIILPQAIKNQLPSIGNQLIVNIKDSSMLNVIGVVDLYFQSTSVAGSVYQFSETFFVTSLVYLFLTTIATVILNLIEKRMGHPKTLERGV</sequence>
<dbReference type="InterPro" id="IPR043429">
    <property type="entry name" value="ArtM/GltK/GlnP/TcyL/YhdX-like"/>
</dbReference>
<keyword evidence="13" id="KW-1185">Reference proteome</keyword>
<dbReference type="EMBL" id="SODD01000054">
    <property type="protein sequence ID" value="TDW11058.1"/>
    <property type="molecule type" value="Genomic_DNA"/>
</dbReference>
<dbReference type="PANTHER" id="PTHR30614:SF20">
    <property type="entry name" value="GLUTAMINE TRANSPORT SYSTEM PERMEASE PROTEIN GLNP"/>
    <property type="match status" value="1"/>
</dbReference>
<dbReference type="Gene3D" id="3.40.190.10">
    <property type="entry name" value="Periplasmic binding protein-like II"/>
    <property type="match status" value="2"/>
</dbReference>
<dbReference type="InterPro" id="IPR001638">
    <property type="entry name" value="Solute-binding_3/MltF_N"/>
</dbReference>
<evidence type="ECO:0000256" key="10">
    <source>
        <dbReference type="SAM" id="SignalP"/>
    </source>
</evidence>
<keyword evidence="4" id="KW-1003">Cell membrane</keyword>
<reference evidence="12 13" key="1">
    <citation type="submission" date="2019-03" db="EMBL/GenBank/DDBJ databases">
        <title>Genomic Encyclopedia of Type Strains, Phase IV (KMG-IV): sequencing the most valuable type-strain genomes for metagenomic binning, comparative biology and taxonomic classification.</title>
        <authorList>
            <person name="Goeker M."/>
        </authorList>
    </citation>
    <scope>NUCLEOTIDE SEQUENCE [LARGE SCALE GENOMIC DNA]</scope>
    <source>
        <strain evidence="12 13">DSM 28867</strain>
    </source>
</reference>
<dbReference type="InterPro" id="IPR035906">
    <property type="entry name" value="MetI-like_sf"/>
</dbReference>
<feature type="domain" description="ABC transmembrane type-1" evidence="11">
    <location>
        <begin position="306"/>
        <end position="505"/>
    </location>
</feature>
<dbReference type="Pfam" id="PF00528">
    <property type="entry name" value="BPD_transp_1"/>
    <property type="match status" value="1"/>
</dbReference>
<dbReference type="CDD" id="cd06261">
    <property type="entry name" value="TM_PBP2"/>
    <property type="match status" value="1"/>
</dbReference>
<evidence type="ECO:0000313" key="12">
    <source>
        <dbReference type="EMBL" id="TDW11058.1"/>
    </source>
</evidence>
<evidence type="ECO:0000256" key="9">
    <source>
        <dbReference type="RuleBase" id="RU363032"/>
    </source>
</evidence>
<gene>
    <name evidence="12" type="ORF">EDD63_1546</name>
</gene>
<dbReference type="SMART" id="SM00062">
    <property type="entry name" value="PBPb"/>
    <property type="match status" value="1"/>
</dbReference>
<evidence type="ECO:0000256" key="6">
    <source>
        <dbReference type="ARBA" id="ARBA00022970"/>
    </source>
</evidence>
<evidence type="ECO:0000259" key="11">
    <source>
        <dbReference type="PROSITE" id="PS50928"/>
    </source>
</evidence>
<feature type="transmembrane region" description="Helical" evidence="9">
    <location>
        <begin position="383"/>
        <end position="402"/>
    </location>
</feature>
<feature type="transmembrane region" description="Helical" evidence="9">
    <location>
        <begin position="349"/>
        <end position="377"/>
    </location>
</feature>